<sequence>MSSVSLPTLHVWPAKWDLPSIEPSSLAAILYLQLAIPGRFAVQECTNPDISPSGQLPYLSHGLHVVAPASSIFKYVAALSPASLHAHDDAPQIFSADLDALLSSIERSKRTAWCAHIETTLGDLVAHVFYSLPANYAAVTYPAFALLYPIPQRYYVPNRIRQSYQARLEASGLWNLPGEEIEKESERKAFGEKEKTKEEDPKKVFKSAFERERVLEKARAAFDLYTRLLGDNRFFYYDRPTTLDVQLAAHILLLVNPPFPDTLLSSLISSSYPTLLTHARRVLSTAFPASTPSSEQLHMLPPLTFSLRELLPYPTVRWGSGERKAKTDIDKRFDRMRWGWIGLTVLGAATYLAVMMSKGRITFQLDDEEEEEEEEEEDGGDILEEDELPKEEASLNA</sequence>
<evidence type="ECO:0000313" key="1">
    <source>
        <dbReference type="EMBL" id="KAI0064474.1"/>
    </source>
</evidence>
<reference evidence="1" key="1">
    <citation type="submission" date="2021-03" db="EMBL/GenBank/DDBJ databases">
        <authorList>
            <consortium name="DOE Joint Genome Institute"/>
            <person name="Ahrendt S."/>
            <person name="Looney B.P."/>
            <person name="Miyauchi S."/>
            <person name="Morin E."/>
            <person name="Drula E."/>
            <person name="Courty P.E."/>
            <person name="Chicoki N."/>
            <person name="Fauchery L."/>
            <person name="Kohler A."/>
            <person name="Kuo A."/>
            <person name="Labutti K."/>
            <person name="Pangilinan J."/>
            <person name="Lipzen A."/>
            <person name="Riley R."/>
            <person name="Andreopoulos W."/>
            <person name="He G."/>
            <person name="Johnson J."/>
            <person name="Barry K.W."/>
            <person name="Grigoriev I.V."/>
            <person name="Nagy L."/>
            <person name="Hibbett D."/>
            <person name="Henrissat B."/>
            <person name="Matheny P.B."/>
            <person name="Labbe J."/>
            <person name="Martin F."/>
        </authorList>
    </citation>
    <scope>NUCLEOTIDE SEQUENCE</scope>
    <source>
        <strain evidence="1">HHB10654</strain>
    </source>
</reference>
<gene>
    <name evidence="1" type="ORF">BV25DRAFT_1800262</name>
</gene>
<comment type="caution">
    <text evidence="1">The sequence shown here is derived from an EMBL/GenBank/DDBJ whole genome shotgun (WGS) entry which is preliminary data.</text>
</comment>
<organism evidence="1 2">
    <name type="scientific">Artomyces pyxidatus</name>
    <dbReference type="NCBI Taxonomy" id="48021"/>
    <lineage>
        <taxon>Eukaryota</taxon>
        <taxon>Fungi</taxon>
        <taxon>Dikarya</taxon>
        <taxon>Basidiomycota</taxon>
        <taxon>Agaricomycotina</taxon>
        <taxon>Agaricomycetes</taxon>
        <taxon>Russulales</taxon>
        <taxon>Auriscalpiaceae</taxon>
        <taxon>Artomyces</taxon>
    </lineage>
</organism>
<keyword evidence="2" id="KW-1185">Reference proteome</keyword>
<accession>A0ACB8T6T6</accession>
<dbReference type="EMBL" id="MU277198">
    <property type="protein sequence ID" value="KAI0064474.1"/>
    <property type="molecule type" value="Genomic_DNA"/>
</dbReference>
<name>A0ACB8T6T6_9AGAM</name>
<evidence type="ECO:0000313" key="2">
    <source>
        <dbReference type="Proteomes" id="UP000814140"/>
    </source>
</evidence>
<dbReference type="Proteomes" id="UP000814140">
    <property type="component" value="Unassembled WGS sequence"/>
</dbReference>
<reference evidence="1" key="2">
    <citation type="journal article" date="2022" name="New Phytol.">
        <title>Evolutionary transition to the ectomycorrhizal habit in the genomes of a hyperdiverse lineage of mushroom-forming fungi.</title>
        <authorList>
            <person name="Looney B."/>
            <person name="Miyauchi S."/>
            <person name="Morin E."/>
            <person name="Drula E."/>
            <person name="Courty P.E."/>
            <person name="Kohler A."/>
            <person name="Kuo A."/>
            <person name="LaButti K."/>
            <person name="Pangilinan J."/>
            <person name="Lipzen A."/>
            <person name="Riley R."/>
            <person name="Andreopoulos W."/>
            <person name="He G."/>
            <person name="Johnson J."/>
            <person name="Nolan M."/>
            <person name="Tritt A."/>
            <person name="Barry K.W."/>
            <person name="Grigoriev I.V."/>
            <person name="Nagy L.G."/>
            <person name="Hibbett D."/>
            <person name="Henrissat B."/>
            <person name="Matheny P.B."/>
            <person name="Labbe J."/>
            <person name="Martin F.M."/>
        </authorList>
    </citation>
    <scope>NUCLEOTIDE SEQUENCE</scope>
    <source>
        <strain evidence="1">HHB10654</strain>
    </source>
</reference>
<protein>
    <submittedName>
        <fullName evidence="1">Uncharacterized protein</fullName>
    </submittedName>
</protein>
<proteinExistence type="predicted"/>